<accession>A0A6S7CT40</accession>
<dbReference type="EMBL" id="CADIKM010000025">
    <property type="protein sequence ID" value="CAB3797238.1"/>
    <property type="molecule type" value="Genomic_DNA"/>
</dbReference>
<reference evidence="1 2" key="1">
    <citation type="submission" date="2020-04" db="EMBL/GenBank/DDBJ databases">
        <authorList>
            <person name="De Canck E."/>
        </authorList>
    </citation>
    <scope>NUCLEOTIDE SEQUENCE [LARGE SCALE GENOMIC DNA]</scope>
    <source>
        <strain evidence="1 2">LMG 28138</strain>
    </source>
</reference>
<protein>
    <submittedName>
        <fullName evidence="1">Uncharacterized protein</fullName>
    </submittedName>
</protein>
<dbReference type="Proteomes" id="UP000494115">
    <property type="component" value="Unassembled WGS sequence"/>
</dbReference>
<evidence type="ECO:0000313" key="1">
    <source>
        <dbReference type="EMBL" id="CAB3797238.1"/>
    </source>
</evidence>
<gene>
    <name evidence="1" type="ORF">LMG28138_04217</name>
</gene>
<name>A0A6S7CT40_9BURK</name>
<proteinExistence type="predicted"/>
<keyword evidence="2" id="KW-1185">Reference proteome</keyword>
<evidence type="ECO:0000313" key="2">
    <source>
        <dbReference type="Proteomes" id="UP000494115"/>
    </source>
</evidence>
<organism evidence="1 2">
    <name type="scientific">Pararobbsia alpina</name>
    <dbReference type="NCBI Taxonomy" id="621374"/>
    <lineage>
        <taxon>Bacteria</taxon>
        <taxon>Pseudomonadati</taxon>
        <taxon>Pseudomonadota</taxon>
        <taxon>Betaproteobacteria</taxon>
        <taxon>Burkholderiales</taxon>
        <taxon>Burkholderiaceae</taxon>
        <taxon>Pararobbsia</taxon>
    </lineage>
</organism>
<dbReference type="AlphaFoldDB" id="A0A6S7CT40"/>
<sequence>MKVRYTRARAYEGPGTDPSFTLGKTYLVLGVRFQSDDRPIMITVQRDSDRTPVLVELQCFDVVDPAIPSDWCLFDFGGGCYSVEPSGFGGDFWDRFHDADSEAEKTFMRVIEKLESPQPHDFPDIAG</sequence>